<sequence length="153" mass="16811">MNLRQSYLSMIKAFPGGWDAMAGALGMSRDALENRVYERKGQGVTVETALQIQAFSQTTHFAEAIATASGGTFLKLPDDLDEGNELLMSKFQTLYARLGEFSKDFTAATADDLIDRREQAILEHDAAELHKVVAELLALTLRIYAPQGGREAE</sequence>
<dbReference type="EMBL" id="CP029343">
    <property type="protein sequence ID" value="AWL04302.1"/>
    <property type="molecule type" value="Genomic_DNA"/>
</dbReference>
<dbReference type="InterPro" id="IPR009679">
    <property type="entry name" value="Phage_186_CII-like"/>
</dbReference>
<dbReference type="OrthoDB" id="8595569at2"/>
<dbReference type="Proteomes" id="UP000245820">
    <property type="component" value="Chromosome"/>
</dbReference>
<evidence type="ECO:0000313" key="2">
    <source>
        <dbReference type="Proteomes" id="UP000245820"/>
    </source>
</evidence>
<reference evidence="1 2" key="1">
    <citation type="submission" date="2018-05" db="EMBL/GenBank/DDBJ databases">
        <title>Complete genome sequence of Massilia oculi sp. nov. CCUG 43427T (=DSM 26321T), the type strain of M. oculi, and comparison with genome sequences of other Massilia strains.</title>
        <authorList>
            <person name="Zhu B."/>
        </authorList>
    </citation>
    <scope>NUCLEOTIDE SEQUENCE [LARGE SCALE GENOMIC DNA]</scope>
    <source>
        <strain evidence="1 2">CCUG 43427</strain>
    </source>
</reference>
<gene>
    <name evidence="1" type="ORF">DIR46_07535</name>
</gene>
<dbReference type="RefSeq" id="WP_109344687.1">
    <property type="nucleotide sequence ID" value="NZ_CP029343.1"/>
</dbReference>
<proteinExistence type="predicted"/>
<dbReference type="AlphaFoldDB" id="A0A2S2DG50"/>
<dbReference type="KEGG" id="mtim:DIR46_07535"/>
<name>A0A2S2DG50_9BURK</name>
<keyword evidence="2" id="KW-1185">Reference proteome</keyword>
<organism evidence="1 2">
    <name type="scientific">Massilia oculi</name>
    <dbReference type="NCBI Taxonomy" id="945844"/>
    <lineage>
        <taxon>Bacteria</taxon>
        <taxon>Pseudomonadati</taxon>
        <taxon>Pseudomonadota</taxon>
        <taxon>Betaproteobacteria</taxon>
        <taxon>Burkholderiales</taxon>
        <taxon>Oxalobacteraceae</taxon>
        <taxon>Telluria group</taxon>
        <taxon>Massilia</taxon>
    </lineage>
</organism>
<accession>A0A2S2DG50</accession>
<evidence type="ECO:0000313" key="1">
    <source>
        <dbReference type="EMBL" id="AWL04302.1"/>
    </source>
</evidence>
<protein>
    <submittedName>
        <fullName evidence="1">Uncharacterized protein</fullName>
    </submittedName>
</protein>
<dbReference type="GO" id="GO:0003677">
    <property type="term" value="F:DNA binding"/>
    <property type="evidence" value="ECO:0007669"/>
    <property type="project" value="InterPro"/>
</dbReference>
<dbReference type="NCBIfam" id="NF041471">
    <property type="entry name" value="phage_reg_YmfL"/>
    <property type="match status" value="1"/>
</dbReference>
<dbReference type="Pfam" id="PF06892">
    <property type="entry name" value="Phage_CP76"/>
    <property type="match status" value="1"/>
</dbReference>
<dbReference type="InterPro" id="IPR048188">
    <property type="entry name" value="YmfL-like"/>
</dbReference>